<evidence type="ECO:0000256" key="3">
    <source>
        <dbReference type="ARBA" id="ARBA00013194"/>
    </source>
</evidence>
<evidence type="ECO:0000256" key="7">
    <source>
        <dbReference type="ARBA" id="ARBA00031484"/>
    </source>
</evidence>
<dbReference type="PROSITE" id="PS01096">
    <property type="entry name" value="PPIC_PPIASE_1"/>
    <property type="match status" value="1"/>
</dbReference>
<dbReference type="Gene3D" id="3.10.50.40">
    <property type="match status" value="1"/>
</dbReference>
<comment type="catalytic activity">
    <reaction evidence="1">
        <text>[protein]-peptidylproline (omega=180) = [protein]-peptidylproline (omega=0)</text>
        <dbReference type="Rhea" id="RHEA:16237"/>
        <dbReference type="Rhea" id="RHEA-COMP:10747"/>
        <dbReference type="Rhea" id="RHEA-COMP:10748"/>
        <dbReference type="ChEBI" id="CHEBI:83833"/>
        <dbReference type="ChEBI" id="CHEBI:83834"/>
        <dbReference type="EC" id="5.2.1.8"/>
    </reaction>
</comment>
<protein>
    <recommendedName>
        <fullName evidence="4">Parvulin-like PPIase</fullName>
        <ecNumber evidence="3">5.2.1.8</ecNumber>
    </recommendedName>
    <alternativeName>
        <fullName evidence="6">Peptidyl-prolyl cis-trans isomerase plp</fullName>
    </alternativeName>
    <alternativeName>
        <fullName evidence="7">Rotamase plp</fullName>
    </alternativeName>
</protein>
<gene>
    <name evidence="12" type="ORF">SAMN03080610_02818</name>
</gene>
<evidence type="ECO:0000313" key="12">
    <source>
        <dbReference type="EMBL" id="SCZ41847.1"/>
    </source>
</evidence>
<evidence type="ECO:0000256" key="6">
    <source>
        <dbReference type="ARBA" id="ARBA00030642"/>
    </source>
</evidence>
<evidence type="ECO:0000256" key="8">
    <source>
        <dbReference type="PROSITE-ProRule" id="PRU00278"/>
    </source>
</evidence>
<feature type="region of interest" description="Disordered" evidence="9">
    <location>
        <begin position="280"/>
        <end position="322"/>
    </location>
</feature>
<evidence type="ECO:0000256" key="9">
    <source>
        <dbReference type="SAM" id="MobiDB-lite"/>
    </source>
</evidence>
<dbReference type="OrthoDB" id="14196at2"/>
<feature type="domain" description="PpiC" evidence="11">
    <location>
        <begin position="147"/>
        <end position="237"/>
    </location>
</feature>
<evidence type="ECO:0000256" key="2">
    <source>
        <dbReference type="ARBA" id="ARBA00007656"/>
    </source>
</evidence>
<dbReference type="InterPro" id="IPR050245">
    <property type="entry name" value="PrsA_foldase"/>
</dbReference>
<organism evidence="12 13">
    <name type="scientific">Afifella marina DSM 2698</name>
    <dbReference type="NCBI Taxonomy" id="1120955"/>
    <lineage>
        <taxon>Bacteria</taxon>
        <taxon>Pseudomonadati</taxon>
        <taxon>Pseudomonadota</taxon>
        <taxon>Alphaproteobacteria</taxon>
        <taxon>Hyphomicrobiales</taxon>
        <taxon>Afifellaceae</taxon>
        <taxon>Afifella</taxon>
    </lineage>
</organism>
<accession>A0A1G5NWW7</accession>
<name>A0A1G5NWW7_AFIMA</name>
<proteinExistence type="inferred from homology"/>
<evidence type="ECO:0000256" key="4">
    <source>
        <dbReference type="ARBA" id="ARBA00018370"/>
    </source>
</evidence>
<feature type="chain" id="PRO_5011700646" description="Parvulin-like PPIase" evidence="10">
    <location>
        <begin position="34"/>
        <end position="322"/>
    </location>
</feature>
<keyword evidence="8 12" id="KW-0413">Isomerase</keyword>
<dbReference type="Proteomes" id="UP000199347">
    <property type="component" value="Unassembled WGS sequence"/>
</dbReference>
<dbReference type="Pfam" id="PF00639">
    <property type="entry name" value="Rotamase"/>
    <property type="match status" value="1"/>
</dbReference>
<evidence type="ECO:0000259" key="11">
    <source>
        <dbReference type="PROSITE" id="PS50198"/>
    </source>
</evidence>
<feature type="signal peptide" evidence="10">
    <location>
        <begin position="1"/>
        <end position="33"/>
    </location>
</feature>
<evidence type="ECO:0000256" key="1">
    <source>
        <dbReference type="ARBA" id="ARBA00000971"/>
    </source>
</evidence>
<feature type="compositionally biased region" description="Acidic residues" evidence="9">
    <location>
        <begin position="291"/>
        <end position="308"/>
    </location>
</feature>
<dbReference type="SUPFAM" id="SSF54534">
    <property type="entry name" value="FKBP-like"/>
    <property type="match status" value="1"/>
</dbReference>
<dbReference type="RefSeq" id="WP_092814863.1">
    <property type="nucleotide sequence ID" value="NZ_FMVW01000007.1"/>
</dbReference>
<dbReference type="PROSITE" id="PS50198">
    <property type="entry name" value="PPIC_PPIASE_2"/>
    <property type="match status" value="1"/>
</dbReference>
<dbReference type="STRING" id="1120955.SAMN03080610_02818"/>
<comment type="similarity">
    <text evidence="2">Belongs to the PpiC/parvulin rotamase family.</text>
</comment>
<dbReference type="AlphaFoldDB" id="A0A1G5NWW7"/>
<dbReference type="GO" id="GO:0003755">
    <property type="term" value="F:peptidyl-prolyl cis-trans isomerase activity"/>
    <property type="evidence" value="ECO:0007669"/>
    <property type="project" value="UniProtKB-KW"/>
</dbReference>
<dbReference type="InterPro" id="IPR000297">
    <property type="entry name" value="PPIase_PpiC"/>
</dbReference>
<dbReference type="PANTHER" id="PTHR47245">
    <property type="entry name" value="PEPTIDYLPROLYL ISOMERASE"/>
    <property type="match status" value="1"/>
</dbReference>
<dbReference type="InterPro" id="IPR046357">
    <property type="entry name" value="PPIase_dom_sf"/>
</dbReference>
<dbReference type="PANTHER" id="PTHR47245:SF2">
    <property type="entry name" value="PEPTIDYL-PROLYL CIS-TRANS ISOMERASE HP_0175-RELATED"/>
    <property type="match status" value="1"/>
</dbReference>
<dbReference type="EC" id="5.2.1.8" evidence="3"/>
<reference evidence="12 13" key="1">
    <citation type="submission" date="2016-10" db="EMBL/GenBank/DDBJ databases">
        <authorList>
            <person name="de Groot N.N."/>
        </authorList>
    </citation>
    <scope>NUCLEOTIDE SEQUENCE [LARGE SCALE GENOMIC DNA]</scope>
    <source>
        <strain evidence="12 13">DSM 2698</strain>
    </source>
</reference>
<keyword evidence="13" id="KW-1185">Reference proteome</keyword>
<evidence type="ECO:0000313" key="13">
    <source>
        <dbReference type="Proteomes" id="UP000199347"/>
    </source>
</evidence>
<keyword evidence="10" id="KW-0732">Signal</keyword>
<dbReference type="InterPro" id="IPR023058">
    <property type="entry name" value="PPIase_PpiC_CS"/>
</dbReference>
<dbReference type="EMBL" id="FMVW01000007">
    <property type="protein sequence ID" value="SCZ41847.1"/>
    <property type="molecule type" value="Genomic_DNA"/>
</dbReference>
<evidence type="ECO:0000256" key="10">
    <source>
        <dbReference type="SAM" id="SignalP"/>
    </source>
</evidence>
<keyword evidence="5 8" id="KW-0697">Rotamase</keyword>
<sequence>MTIRNTSCKIGGASSALAALVIATGAFMASAQAQEAPSPDAVARVGDTIITEKDLSEAANDFSDELDRVPGPRRRAVLVDVLVDMELLAEAAREKGLDKTPDFDQRLEFLKTRALRNEYVEKEIVNAVTDDEVKAEYDKQISGFKPEEEVHARHILVTTKEEAEEIIKQLDAGKDFAELAKEKSTGPSGPQGGDLGYFPKGRMVPEFDKAVFALEPGEYSKEPVKSEFGWHVIKLEDKRMSSPPPLDDIKEQLRGVLVRQKFNEVMTKLRDDTTIEVYNKANAEPAADGEAGSDEGAAEEGASDEGAAEDGAPSGADAGQNQ</sequence>
<evidence type="ECO:0000256" key="5">
    <source>
        <dbReference type="ARBA" id="ARBA00023110"/>
    </source>
</evidence>